<evidence type="ECO:0000256" key="5">
    <source>
        <dbReference type="ARBA" id="ARBA00023136"/>
    </source>
</evidence>
<dbReference type="Proteomes" id="UP000190625">
    <property type="component" value="Unassembled WGS sequence"/>
</dbReference>
<organism evidence="12 13">
    <name type="scientific">Selenihalanaerobacter shriftii</name>
    <dbReference type="NCBI Taxonomy" id="142842"/>
    <lineage>
        <taxon>Bacteria</taxon>
        <taxon>Bacillati</taxon>
        <taxon>Bacillota</taxon>
        <taxon>Clostridia</taxon>
        <taxon>Halanaerobiales</taxon>
        <taxon>Halobacteroidaceae</taxon>
        <taxon>Selenihalanaerobacter</taxon>
    </lineage>
</organism>
<dbReference type="GO" id="GO:0005886">
    <property type="term" value="C:plasma membrane"/>
    <property type="evidence" value="ECO:0007669"/>
    <property type="project" value="UniProtKB-SubCell"/>
</dbReference>
<sequence length="539" mass="59728">MSLFKKIDFKNVSIRFKLLVAFMVLIILPTIILGYFSYQNAKKELTNLGKDKLQRIVKDATLLTDALNKQVQAGEISLDEAKEEAKFKLIGPKTNKKGVREIKNTVGESGYIYATNSEGIFTLHPRLEGSSFIKDGTNTGKIGKEVVKRKEGFYKYAWKNPGEKEFRDKIIAMEYYKPWDWIICAGAYEEDFYQPANKIKYTVYLILAISIIVGGIVASFLTKRLTDPIEKLVIMMKEAGKGDLTNRVEINTRDELETLGNEFNSMLDKVTDIIRKIHDNSEETTSFSQQILGLVGETNSNIQETSATMEEMSAGIQQIGANAEQVGDFSQKAAKNTQNGNEVIQNTIAKMNSISDKVEDISNTINKLNNKSEQIGEITEMITDIADQTNLLALNANIEAARAGEHGRGFAVVAEEIRGLAEESAKAADRISSLIDQTQEESHNALESVNVGTKETTAGVEMIDEAGESFKNITVAIEEVTQQIQEVSGAIQQMASSSDEVVHATQEISQSSEKIGRSTEELAKMAEELEIVANQFEIK</sequence>
<keyword evidence="3 9" id="KW-0812">Transmembrane</keyword>
<evidence type="ECO:0000256" key="6">
    <source>
        <dbReference type="ARBA" id="ARBA00023224"/>
    </source>
</evidence>
<dbReference type="InterPro" id="IPR004089">
    <property type="entry name" value="MCPsignal_dom"/>
</dbReference>
<dbReference type="Gene3D" id="1.10.287.950">
    <property type="entry name" value="Methyl-accepting chemotaxis protein"/>
    <property type="match status" value="1"/>
</dbReference>
<evidence type="ECO:0000259" key="11">
    <source>
        <dbReference type="PROSITE" id="PS50885"/>
    </source>
</evidence>
<evidence type="ECO:0000256" key="2">
    <source>
        <dbReference type="ARBA" id="ARBA00022475"/>
    </source>
</evidence>
<feature type="domain" description="Methyl-accepting transducer" evidence="10">
    <location>
        <begin position="273"/>
        <end position="509"/>
    </location>
</feature>
<gene>
    <name evidence="12" type="ORF">SAMN02745118_02272</name>
</gene>
<dbReference type="PRINTS" id="PR00260">
    <property type="entry name" value="CHEMTRNSDUCR"/>
</dbReference>
<dbReference type="SUPFAM" id="SSF58104">
    <property type="entry name" value="Methyl-accepting chemotaxis protein (MCP) signaling domain"/>
    <property type="match status" value="1"/>
</dbReference>
<dbReference type="Pfam" id="PF00015">
    <property type="entry name" value="MCPsignal"/>
    <property type="match status" value="1"/>
</dbReference>
<keyword evidence="6 8" id="KW-0807">Transducer</keyword>
<feature type="transmembrane region" description="Helical" evidence="9">
    <location>
        <begin position="201"/>
        <end position="221"/>
    </location>
</feature>
<reference evidence="13" key="1">
    <citation type="submission" date="2017-02" db="EMBL/GenBank/DDBJ databases">
        <authorList>
            <person name="Varghese N."/>
            <person name="Submissions S."/>
        </authorList>
    </citation>
    <scope>NUCLEOTIDE SEQUENCE [LARGE SCALE GENOMIC DNA]</scope>
    <source>
        <strain evidence="13">ATCC BAA-73</strain>
    </source>
</reference>
<dbReference type="OrthoDB" id="9810264at2"/>
<feature type="domain" description="HAMP" evidence="11">
    <location>
        <begin position="223"/>
        <end position="275"/>
    </location>
</feature>
<dbReference type="GO" id="GO:0006935">
    <property type="term" value="P:chemotaxis"/>
    <property type="evidence" value="ECO:0007669"/>
    <property type="project" value="InterPro"/>
</dbReference>
<dbReference type="GO" id="GO:0004888">
    <property type="term" value="F:transmembrane signaling receptor activity"/>
    <property type="evidence" value="ECO:0007669"/>
    <property type="project" value="InterPro"/>
</dbReference>
<protein>
    <submittedName>
        <fullName evidence="12">Methyl-accepting chemotaxis sensory transducer with TarH sensor</fullName>
    </submittedName>
</protein>
<dbReference type="Pfam" id="PF17200">
    <property type="entry name" value="sCache_2"/>
    <property type="match status" value="1"/>
</dbReference>
<evidence type="ECO:0000256" key="7">
    <source>
        <dbReference type="ARBA" id="ARBA00029447"/>
    </source>
</evidence>
<dbReference type="PROSITE" id="PS50111">
    <property type="entry name" value="CHEMOTAXIS_TRANSDUC_2"/>
    <property type="match status" value="1"/>
</dbReference>
<name>A0A1T4PPQ9_9FIRM</name>
<accession>A0A1T4PPQ9</accession>
<dbReference type="STRING" id="142842.SAMN02745118_02272"/>
<dbReference type="GO" id="GO:0007165">
    <property type="term" value="P:signal transduction"/>
    <property type="evidence" value="ECO:0007669"/>
    <property type="project" value="UniProtKB-KW"/>
</dbReference>
<dbReference type="InterPro" id="IPR003660">
    <property type="entry name" value="HAMP_dom"/>
</dbReference>
<dbReference type="Gene3D" id="3.30.450.20">
    <property type="entry name" value="PAS domain"/>
    <property type="match status" value="1"/>
</dbReference>
<dbReference type="Pfam" id="PF00672">
    <property type="entry name" value="HAMP"/>
    <property type="match status" value="1"/>
</dbReference>
<dbReference type="PANTHER" id="PTHR32089:SF112">
    <property type="entry name" value="LYSOZYME-LIKE PROTEIN-RELATED"/>
    <property type="match status" value="1"/>
</dbReference>
<evidence type="ECO:0000256" key="3">
    <source>
        <dbReference type="ARBA" id="ARBA00022692"/>
    </source>
</evidence>
<feature type="transmembrane region" description="Helical" evidence="9">
    <location>
        <begin position="16"/>
        <end position="38"/>
    </location>
</feature>
<dbReference type="SMART" id="SM00283">
    <property type="entry name" value="MA"/>
    <property type="match status" value="1"/>
</dbReference>
<dbReference type="SMART" id="SM00304">
    <property type="entry name" value="HAMP"/>
    <property type="match status" value="1"/>
</dbReference>
<dbReference type="AlphaFoldDB" id="A0A1T4PPQ9"/>
<keyword evidence="2" id="KW-1003">Cell membrane</keyword>
<dbReference type="InterPro" id="IPR004090">
    <property type="entry name" value="Chemotax_Me-accpt_rcpt"/>
</dbReference>
<dbReference type="CDD" id="cd11386">
    <property type="entry name" value="MCP_signal"/>
    <property type="match status" value="1"/>
</dbReference>
<evidence type="ECO:0000256" key="1">
    <source>
        <dbReference type="ARBA" id="ARBA00004651"/>
    </source>
</evidence>
<evidence type="ECO:0000313" key="12">
    <source>
        <dbReference type="EMBL" id="SJZ93550.1"/>
    </source>
</evidence>
<keyword evidence="5 9" id="KW-0472">Membrane</keyword>
<evidence type="ECO:0000256" key="8">
    <source>
        <dbReference type="PROSITE-ProRule" id="PRU00284"/>
    </source>
</evidence>
<dbReference type="FunFam" id="1.10.287.950:FF:000001">
    <property type="entry name" value="Methyl-accepting chemotaxis sensory transducer"/>
    <property type="match status" value="1"/>
</dbReference>
<dbReference type="InterPro" id="IPR033480">
    <property type="entry name" value="sCache_2"/>
</dbReference>
<comment type="subcellular location">
    <subcellularLocation>
        <location evidence="1">Cell membrane</location>
        <topology evidence="1">Multi-pass membrane protein</topology>
    </subcellularLocation>
</comment>
<dbReference type="PROSITE" id="PS50885">
    <property type="entry name" value="HAMP"/>
    <property type="match status" value="1"/>
</dbReference>
<dbReference type="PANTHER" id="PTHR32089">
    <property type="entry name" value="METHYL-ACCEPTING CHEMOTAXIS PROTEIN MCPB"/>
    <property type="match status" value="1"/>
</dbReference>
<proteinExistence type="inferred from homology"/>
<dbReference type="RefSeq" id="WP_078810712.1">
    <property type="nucleotide sequence ID" value="NZ_FUWM01000020.1"/>
</dbReference>
<keyword evidence="13" id="KW-1185">Reference proteome</keyword>
<evidence type="ECO:0000313" key="13">
    <source>
        <dbReference type="Proteomes" id="UP000190625"/>
    </source>
</evidence>
<keyword evidence="4 9" id="KW-1133">Transmembrane helix</keyword>
<dbReference type="CDD" id="cd06225">
    <property type="entry name" value="HAMP"/>
    <property type="match status" value="1"/>
</dbReference>
<evidence type="ECO:0000256" key="9">
    <source>
        <dbReference type="SAM" id="Phobius"/>
    </source>
</evidence>
<evidence type="ECO:0000256" key="4">
    <source>
        <dbReference type="ARBA" id="ARBA00022989"/>
    </source>
</evidence>
<comment type="similarity">
    <text evidence="7">Belongs to the methyl-accepting chemotaxis (MCP) protein family.</text>
</comment>
<dbReference type="EMBL" id="FUWM01000020">
    <property type="protein sequence ID" value="SJZ93550.1"/>
    <property type="molecule type" value="Genomic_DNA"/>
</dbReference>
<evidence type="ECO:0000259" key="10">
    <source>
        <dbReference type="PROSITE" id="PS50111"/>
    </source>
</evidence>
<dbReference type="SMART" id="SM01049">
    <property type="entry name" value="Cache_2"/>
    <property type="match status" value="1"/>
</dbReference>